<reference evidence="1" key="1">
    <citation type="submission" date="2011-09" db="EMBL/GenBank/DDBJ databases">
        <title>The permanent draft genome of Mucilaginibacter paludis DSM 18603.</title>
        <authorList>
            <consortium name="US DOE Joint Genome Institute (JGI-PGF)"/>
            <person name="Lucas S."/>
            <person name="Han J."/>
            <person name="Lapidus A."/>
            <person name="Bruce D."/>
            <person name="Goodwin L."/>
            <person name="Pitluck S."/>
            <person name="Peters L."/>
            <person name="Kyrpides N."/>
            <person name="Mavromatis K."/>
            <person name="Ivanova N."/>
            <person name="Mikhailova N."/>
            <person name="Held B."/>
            <person name="Detter J.C."/>
            <person name="Tapia R."/>
            <person name="Han C."/>
            <person name="Land M."/>
            <person name="Hauser L."/>
            <person name="Markowitz V."/>
            <person name="Cheng J.-F."/>
            <person name="Hugenholtz P."/>
            <person name="Woyke T."/>
            <person name="Wu D."/>
            <person name="Tindall B."/>
            <person name="Brambilla E."/>
            <person name="Klenk H.-P."/>
            <person name="Eisen J.A."/>
        </authorList>
    </citation>
    <scope>NUCLEOTIDE SEQUENCE [LARGE SCALE GENOMIC DNA]</scope>
    <source>
        <strain evidence="1">DSM 18603</strain>
    </source>
</reference>
<dbReference type="AlphaFoldDB" id="H1YGE6"/>
<sequence length="30" mass="3503">MANAADKSTGEFIQQKKSLRTWHFSVYVKM</sequence>
<dbReference type="Proteomes" id="UP000002774">
    <property type="component" value="Chromosome"/>
</dbReference>
<accession>H1YGE6</accession>
<evidence type="ECO:0000313" key="1">
    <source>
        <dbReference type="EMBL" id="EHQ24498.1"/>
    </source>
</evidence>
<keyword evidence="2" id="KW-1185">Reference proteome</keyword>
<dbReference type="HOGENOM" id="CLU_3404400_0_0_10"/>
<evidence type="ECO:0000313" key="2">
    <source>
        <dbReference type="Proteomes" id="UP000002774"/>
    </source>
</evidence>
<protein>
    <submittedName>
        <fullName evidence="1">Uncharacterized protein</fullName>
    </submittedName>
</protein>
<name>H1YGE6_9SPHI</name>
<proteinExistence type="predicted"/>
<dbReference type="EMBL" id="CM001403">
    <property type="protein sequence ID" value="EHQ24498.1"/>
    <property type="molecule type" value="Genomic_DNA"/>
</dbReference>
<gene>
    <name evidence="1" type="ORF">Mucpa_0302</name>
</gene>
<organism evidence="1 2">
    <name type="scientific">Mucilaginibacter paludis DSM 18603</name>
    <dbReference type="NCBI Taxonomy" id="714943"/>
    <lineage>
        <taxon>Bacteria</taxon>
        <taxon>Pseudomonadati</taxon>
        <taxon>Bacteroidota</taxon>
        <taxon>Sphingobacteriia</taxon>
        <taxon>Sphingobacteriales</taxon>
        <taxon>Sphingobacteriaceae</taxon>
        <taxon>Mucilaginibacter</taxon>
    </lineage>
</organism>